<comment type="caution">
    <text evidence="10">The sequence shown here is derived from an EMBL/GenBank/DDBJ whole genome shotgun (WGS) entry which is preliminary data.</text>
</comment>
<dbReference type="Gene3D" id="3.30.860.10">
    <property type="entry name" value="30s Ribosomal Protein S19, Chain A"/>
    <property type="match status" value="1"/>
</dbReference>
<dbReference type="Pfam" id="PF00203">
    <property type="entry name" value="Ribosomal_S19"/>
    <property type="match status" value="1"/>
</dbReference>
<evidence type="ECO:0000313" key="10">
    <source>
        <dbReference type="EMBL" id="RAM57782.1"/>
    </source>
</evidence>
<dbReference type="GO" id="GO:0003735">
    <property type="term" value="F:structural constituent of ribosome"/>
    <property type="evidence" value="ECO:0007669"/>
    <property type="project" value="InterPro"/>
</dbReference>
<keyword evidence="5 8" id="KW-0689">Ribosomal protein</keyword>
<keyword evidence="3 8" id="KW-0699">rRNA-binding</keyword>
<comment type="function">
    <text evidence="1 8">Protein S19 forms a complex with S13 that binds strongly to the 16S ribosomal RNA.</text>
</comment>
<dbReference type="SUPFAM" id="SSF54570">
    <property type="entry name" value="Ribosomal protein S19"/>
    <property type="match status" value="1"/>
</dbReference>
<proteinExistence type="inferred from homology"/>
<dbReference type="RefSeq" id="WP_111961313.1">
    <property type="nucleotide sequence ID" value="NZ_JHUK01000003.1"/>
</dbReference>
<dbReference type="PIRSF" id="PIRSF002144">
    <property type="entry name" value="Ribosomal_S19"/>
    <property type="match status" value="1"/>
</dbReference>
<dbReference type="InterPro" id="IPR002222">
    <property type="entry name" value="Ribosomal_uS19"/>
</dbReference>
<dbReference type="NCBIfam" id="TIGR01050">
    <property type="entry name" value="rpsS_bact"/>
    <property type="match status" value="1"/>
</dbReference>
<sequence>MSRSIKKGPFCDQNLLSKILKQNEKKKKKIIKTRSRRSTILPEFIGHKISVYNGKDYISTSITEDMVGHKLSEFSSTRIFRGHAKEDKKKTKK</sequence>
<evidence type="ECO:0000256" key="3">
    <source>
        <dbReference type="ARBA" id="ARBA00022730"/>
    </source>
</evidence>
<keyword evidence="6 8" id="KW-0687">Ribonucleoprotein</keyword>
<reference evidence="10 11" key="1">
    <citation type="submission" date="2014-04" db="EMBL/GenBank/DDBJ databases">
        <title>Genome study of Napier grass stunt phytoplasma.</title>
        <authorList>
            <person name="Kawicha P."/>
            <person name="Dickinson M."/>
            <person name="Hodgetts J."/>
        </authorList>
    </citation>
    <scope>NUCLEOTIDE SEQUENCE [LARGE SCALE GENOMIC DNA]</scope>
    <source>
        <strain evidence="10 11">NGS-S10</strain>
    </source>
</reference>
<dbReference type="InterPro" id="IPR005732">
    <property type="entry name" value="Ribosomal_uS19_bac-type"/>
</dbReference>
<evidence type="ECO:0000256" key="4">
    <source>
        <dbReference type="ARBA" id="ARBA00022884"/>
    </source>
</evidence>
<evidence type="ECO:0000256" key="7">
    <source>
        <dbReference type="ARBA" id="ARBA00035163"/>
    </source>
</evidence>
<keyword evidence="11" id="KW-1185">Reference proteome</keyword>
<dbReference type="FunFam" id="3.30.860.10:FF:000001">
    <property type="entry name" value="30S ribosomal protein S19"/>
    <property type="match status" value="1"/>
</dbReference>
<keyword evidence="4 8" id="KW-0694">RNA-binding</keyword>
<dbReference type="AlphaFoldDB" id="A0A328IHQ5"/>
<gene>
    <name evidence="8" type="primary">rpsS</name>
    <name evidence="10" type="ORF">DH96_01630</name>
</gene>
<dbReference type="GO" id="GO:0015935">
    <property type="term" value="C:small ribosomal subunit"/>
    <property type="evidence" value="ECO:0007669"/>
    <property type="project" value="InterPro"/>
</dbReference>
<dbReference type="InterPro" id="IPR023575">
    <property type="entry name" value="Ribosomal_uS19_SF"/>
</dbReference>
<name>A0A328IHQ5_9MOLU</name>
<dbReference type="PROSITE" id="PS00323">
    <property type="entry name" value="RIBOSOMAL_S19"/>
    <property type="match status" value="1"/>
</dbReference>
<comment type="similarity">
    <text evidence="2 8 9">Belongs to the universal ribosomal protein uS19 family.</text>
</comment>
<dbReference type="HAMAP" id="MF_00531">
    <property type="entry name" value="Ribosomal_uS19"/>
    <property type="match status" value="1"/>
</dbReference>
<dbReference type="PANTHER" id="PTHR11880:SF67">
    <property type="entry name" value="SMALL RIBOSOMAL SUBUNIT PROTEIN US19M"/>
    <property type="match status" value="1"/>
</dbReference>
<protein>
    <recommendedName>
        <fullName evidence="7 8">Small ribosomal subunit protein uS19</fullName>
    </recommendedName>
</protein>
<evidence type="ECO:0000256" key="2">
    <source>
        <dbReference type="ARBA" id="ARBA00007345"/>
    </source>
</evidence>
<dbReference type="GO" id="GO:0006412">
    <property type="term" value="P:translation"/>
    <property type="evidence" value="ECO:0007669"/>
    <property type="project" value="UniProtKB-UniRule"/>
</dbReference>
<dbReference type="PRINTS" id="PR00975">
    <property type="entry name" value="RIBOSOMALS19"/>
</dbReference>
<dbReference type="GO" id="GO:0000028">
    <property type="term" value="P:ribosomal small subunit assembly"/>
    <property type="evidence" value="ECO:0007669"/>
    <property type="project" value="TreeGrafter"/>
</dbReference>
<evidence type="ECO:0000313" key="11">
    <source>
        <dbReference type="Proteomes" id="UP000249343"/>
    </source>
</evidence>
<dbReference type="EMBL" id="JHUK01000003">
    <property type="protein sequence ID" value="RAM57782.1"/>
    <property type="molecule type" value="Genomic_DNA"/>
</dbReference>
<evidence type="ECO:0000256" key="8">
    <source>
        <dbReference type="HAMAP-Rule" id="MF_00531"/>
    </source>
</evidence>
<dbReference type="GO" id="GO:0019843">
    <property type="term" value="F:rRNA binding"/>
    <property type="evidence" value="ECO:0007669"/>
    <property type="project" value="UniProtKB-UniRule"/>
</dbReference>
<dbReference type="Proteomes" id="UP000249343">
    <property type="component" value="Unassembled WGS sequence"/>
</dbReference>
<dbReference type="InterPro" id="IPR020934">
    <property type="entry name" value="Ribosomal_uS19_CS"/>
</dbReference>
<dbReference type="GO" id="GO:0005737">
    <property type="term" value="C:cytoplasm"/>
    <property type="evidence" value="ECO:0007669"/>
    <property type="project" value="UniProtKB-ARBA"/>
</dbReference>
<accession>A0A328IHQ5</accession>
<evidence type="ECO:0000256" key="6">
    <source>
        <dbReference type="ARBA" id="ARBA00023274"/>
    </source>
</evidence>
<evidence type="ECO:0000256" key="5">
    <source>
        <dbReference type="ARBA" id="ARBA00022980"/>
    </source>
</evidence>
<organism evidence="10 11">
    <name type="scientific">Candidatus Phytoplasma oryzae</name>
    <dbReference type="NCBI Taxonomy" id="203274"/>
    <lineage>
        <taxon>Bacteria</taxon>
        <taxon>Bacillati</taxon>
        <taxon>Mycoplasmatota</taxon>
        <taxon>Mollicutes</taxon>
        <taxon>Acholeplasmatales</taxon>
        <taxon>Acholeplasmataceae</taxon>
        <taxon>Candidatus Phytoplasma</taxon>
        <taxon>16SrXI (Rice yellow dwarf group)</taxon>
    </lineage>
</organism>
<dbReference type="PANTHER" id="PTHR11880">
    <property type="entry name" value="RIBOSOMAL PROTEIN S19P FAMILY MEMBER"/>
    <property type="match status" value="1"/>
</dbReference>
<evidence type="ECO:0000256" key="1">
    <source>
        <dbReference type="ARBA" id="ARBA00003239"/>
    </source>
</evidence>
<evidence type="ECO:0000256" key="9">
    <source>
        <dbReference type="RuleBase" id="RU003485"/>
    </source>
</evidence>